<feature type="region of interest" description="Disordered" evidence="1">
    <location>
        <begin position="1"/>
        <end position="20"/>
    </location>
</feature>
<sequence>MRWWHTSCTANDGPVPDDDDVSKSLKGRIAMPQTHHLTGPIAGSGDLAPDTPVLSTWCASGENGIAASVGKPLTEPGRTSRLRAAMHSGDAANVRSSED</sequence>
<keyword evidence="3" id="KW-1185">Reference proteome</keyword>
<proteinExistence type="predicted"/>
<evidence type="ECO:0000256" key="1">
    <source>
        <dbReference type="SAM" id="MobiDB-lite"/>
    </source>
</evidence>
<dbReference type="AlphaFoldDB" id="A0A9Q8QR58"/>
<evidence type="ECO:0000313" key="2">
    <source>
        <dbReference type="EMBL" id="UNI23264.1"/>
    </source>
</evidence>
<reference evidence="2" key="1">
    <citation type="submission" date="2021-11" db="EMBL/GenBank/DDBJ databases">
        <title>Purpureocillium_takamizusanense_genome.</title>
        <authorList>
            <person name="Nguyen N.-H."/>
        </authorList>
    </citation>
    <scope>NUCLEOTIDE SEQUENCE</scope>
    <source>
        <strain evidence="2">PT3</strain>
    </source>
</reference>
<accession>A0A9Q8QR58</accession>
<gene>
    <name evidence="2" type="ORF">JDV02_009095</name>
</gene>
<evidence type="ECO:0000313" key="3">
    <source>
        <dbReference type="Proteomes" id="UP000829364"/>
    </source>
</evidence>
<feature type="compositionally biased region" description="Polar residues" evidence="1">
    <location>
        <begin position="1"/>
        <end position="10"/>
    </location>
</feature>
<dbReference type="Proteomes" id="UP000829364">
    <property type="component" value="Chromosome 9"/>
</dbReference>
<dbReference type="EMBL" id="CP086362">
    <property type="protein sequence ID" value="UNI23264.1"/>
    <property type="molecule type" value="Genomic_DNA"/>
</dbReference>
<organism evidence="2 3">
    <name type="scientific">Purpureocillium takamizusanense</name>
    <dbReference type="NCBI Taxonomy" id="2060973"/>
    <lineage>
        <taxon>Eukaryota</taxon>
        <taxon>Fungi</taxon>
        <taxon>Dikarya</taxon>
        <taxon>Ascomycota</taxon>
        <taxon>Pezizomycotina</taxon>
        <taxon>Sordariomycetes</taxon>
        <taxon>Hypocreomycetidae</taxon>
        <taxon>Hypocreales</taxon>
        <taxon>Ophiocordycipitaceae</taxon>
        <taxon>Purpureocillium</taxon>
    </lineage>
</organism>
<dbReference type="RefSeq" id="XP_047846745.1">
    <property type="nucleotide sequence ID" value="XM_047990736.1"/>
</dbReference>
<protein>
    <submittedName>
        <fullName evidence="2">Uncharacterized protein</fullName>
    </submittedName>
</protein>
<dbReference type="GeneID" id="72071040"/>
<dbReference type="KEGG" id="ptkz:JDV02_009095"/>
<name>A0A9Q8QR58_9HYPO</name>